<proteinExistence type="predicted"/>
<dbReference type="EMBL" id="CM046399">
    <property type="protein sequence ID" value="KAI8528016.1"/>
    <property type="molecule type" value="Genomic_DNA"/>
</dbReference>
<keyword evidence="2" id="KW-1185">Reference proteome</keyword>
<accession>A0ACC0LHJ9</accession>
<protein>
    <submittedName>
        <fullName evidence="1">Uncharacterized protein</fullName>
    </submittedName>
</protein>
<organism evidence="1 2">
    <name type="scientific">Rhododendron molle</name>
    <name type="common">Chinese azalea</name>
    <name type="synonym">Azalea mollis</name>
    <dbReference type="NCBI Taxonomy" id="49168"/>
    <lineage>
        <taxon>Eukaryota</taxon>
        <taxon>Viridiplantae</taxon>
        <taxon>Streptophyta</taxon>
        <taxon>Embryophyta</taxon>
        <taxon>Tracheophyta</taxon>
        <taxon>Spermatophyta</taxon>
        <taxon>Magnoliopsida</taxon>
        <taxon>eudicotyledons</taxon>
        <taxon>Gunneridae</taxon>
        <taxon>Pentapetalae</taxon>
        <taxon>asterids</taxon>
        <taxon>Ericales</taxon>
        <taxon>Ericaceae</taxon>
        <taxon>Ericoideae</taxon>
        <taxon>Rhodoreae</taxon>
        <taxon>Rhododendron</taxon>
    </lineage>
</organism>
<reference evidence="1" key="1">
    <citation type="submission" date="2022-02" db="EMBL/GenBank/DDBJ databases">
        <title>Plant Genome Project.</title>
        <authorList>
            <person name="Zhang R.-G."/>
        </authorList>
    </citation>
    <scope>NUCLEOTIDE SEQUENCE</scope>
    <source>
        <strain evidence="1">AT1</strain>
    </source>
</reference>
<name>A0ACC0LHJ9_RHOML</name>
<comment type="caution">
    <text evidence="1">The sequence shown here is derived from an EMBL/GenBank/DDBJ whole genome shotgun (WGS) entry which is preliminary data.</text>
</comment>
<evidence type="ECO:0000313" key="1">
    <source>
        <dbReference type="EMBL" id="KAI8528016.1"/>
    </source>
</evidence>
<dbReference type="Proteomes" id="UP001062846">
    <property type="component" value="Chromosome 12"/>
</dbReference>
<gene>
    <name evidence="1" type="ORF">RHMOL_Rhmol12G0118700</name>
</gene>
<evidence type="ECO:0000313" key="2">
    <source>
        <dbReference type="Proteomes" id="UP001062846"/>
    </source>
</evidence>
<sequence length="517" mass="57566">MADPHHLLAQPSNPQTQIQNQARTPLLTTTDPSQPEIQQNPEESSDSDPHLDKSLQKLDFFLALLDFDQSSALRFGASWIAFLLVGVALPLAVLGLLDCSDCEKYQIQVFEVEIVASQACLAAVSLLCLSHNLRKYGIRKFLFVDRCSGHMARFSDQYIQKISDSFRMLVLWVLSCFILKTAREVTRMLYVPHDSWWLPVAILLALIVSWTYATTIYLSACILFYLVCNLQIIHFEDYGKTLERESDVMVFIEEHIRLRHHLSKISHRFRMYLLLVFVVVTAGLVVTLFLTTGYTGLINLINGGDFVVSSLVQVAGITLCLNAAAKISHRAQGIASLASRWHATVTCSSVDASQMRISSSMGNLGVASTLGSVFTNNSESELESLEHIAMPRITHLDSYMSSYLKRQAFEIALPSQSFWLEHWLQDSICSVGVKTQLNNETRKPCSSNVVTTSGSVGHLIYQLTIPTNIDSLLYLQMNPGGITIFGLTVDRGLISTIFFIELSLGLFVLGKTVVLTS</sequence>